<comment type="subcellular location">
    <subcellularLocation>
        <location evidence="1">Cell membrane</location>
        <topology evidence="1">Multi-pass membrane protein</topology>
    </subcellularLocation>
</comment>
<dbReference type="PANTHER" id="PTHR42718:SF9">
    <property type="entry name" value="MAJOR FACILITATOR SUPERFAMILY MULTIDRUG TRANSPORTER MFSC"/>
    <property type="match status" value="1"/>
</dbReference>
<feature type="transmembrane region" description="Helical" evidence="8">
    <location>
        <begin position="112"/>
        <end position="132"/>
    </location>
</feature>
<feature type="transmembrane region" description="Helical" evidence="8">
    <location>
        <begin position="492"/>
        <end position="510"/>
    </location>
</feature>
<keyword evidence="6 8" id="KW-1133">Transmembrane helix</keyword>
<evidence type="ECO:0000313" key="11">
    <source>
        <dbReference type="Proteomes" id="UP000809273"/>
    </source>
</evidence>
<evidence type="ECO:0000256" key="3">
    <source>
        <dbReference type="ARBA" id="ARBA00022448"/>
    </source>
</evidence>
<dbReference type="PROSITE" id="PS50850">
    <property type="entry name" value="MFS"/>
    <property type="match status" value="1"/>
</dbReference>
<feature type="transmembrane region" description="Helical" evidence="8">
    <location>
        <begin position="144"/>
        <end position="163"/>
    </location>
</feature>
<comment type="similarity">
    <text evidence="2">Belongs to the major facilitator superfamily. EmrB family.</text>
</comment>
<dbReference type="GO" id="GO:0022857">
    <property type="term" value="F:transmembrane transporter activity"/>
    <property type="evidence" value="ECO:0007669"/>
    <property type="project" value="InterPro"/>
</dbReference>
<reference evidence="10" key="2">
    <citation type="submission" date="2021-01" db="EMBL/GenBank/DDBJ databases">
        <authorList>
            <person name="Hahn C.R."/>
            <person name="Youssef N.H."/>
            <person name="Elshahed M."/>
        </authorList>
    </citation>
    <scope>NUCLEOTIDE SEQUENCE</scope>
    <source>
        <strain evidence="10">Zod_Metabat.24</strain>
    </source>
</reference>
<feature type="transmembrane region" description="Helical" evidence="8">
    <location>
        <begin position="238"/>
        <end position="256"/>
    </location>
</feature>
<dbReference type="PANTHER" id="PTHR42718">
    <property type="entry name" value="MAJOR FACILITATOR SUPERFAMILY MULTIDRUG TRANSPORTER MFSC"/>
    <property type="match status" value="1"/>
</dbReference>
<evidence type="ECO:0000256" key="8">
    <source>
        <dbReference type="SAM" id="Phobius"/>
    </source>
</evidence>
<evidence type="ECO:0000313" key="10">
    <source>
        <dbReference type="EMBL" id="MBN1572853.1"/>
    </source>
</evidence>
<dbReference type="InterPro" id="IPR004638">
    <property type="entry name" value="EmrB-like"/>
</dbReference>
<reference evidence="10" key="1">
    <citation type="journal article" date="2021" name="Environ. Microbiol.">
        <title>Genomic characterization of three novel Desulfobacterota classes expand the metabolic and phylogenetic diversity of the phylum.</title>
        <authorList>
            <person name="Murphy C.L."/>
            <person name="Biggerstaff J."/>
            <person name="Eichhorn A."/>
            <person name="Ewing E."/>
            <person name="Shahan R."/>
            <person name="Soriano D."/>
            <person name="Stewart S."/>
            <person name="VanMol K."/>
            <person name="Walker R."/>
            <person name="Walters P."/>
            <person name="Elshahed M.S."/>
            <person name="Youssef N.H."/>
        </authorList>
    </citation>
    <scope>NUCLEOTIDE SEQUENCE</scope>
    <source>
        <strain evidence="10">Zod_Metabat.24</strain>
    </source>
</reference>
<dbReference type="Proteomes" id="UP000809273">
    <property type="component" value="Unassembled WGS sequence"/>
</dbReference>
<feature type="transmembrane region" description="Helical" evidence="8">
    <location>
        <begin position="405"/>
        <end position="425"/>
    </location>
</feature>
<dbReference type="CDD" id="cd17503">
    <property type="entry name" value="MFS_LmrB_MDR_like"/>
    <property type="match status" value="1"/>
</dbReference>
<organism evidence="10 11">
    <name type="scientific">Candidatus Zymogenus saltonus</name>
    <dbReference type="NCBI Taxonomy" id="2844893"/>
    <lineage>
        <taxon>Bacteria</taxon>
        <taxon>Deltaproteobacteria</taxon>
        <taxon>Candidatus Zymogenia</taxon>
        <taxon>Candidatus Zymogeniales</taxon>
        <taxon>Candidatus Zymogenaceae</taxon>
        <taxon>Candidatus Zymogenus</taxon>
    </lineage>
</organism>
<feature type="domain" description="Major facilitator superfamily (MFS) profile" evidence="9">
    <location>
        <begin position="21"/>
        <end position="515"/>
    </location>
</feature>
<keyword evidence="7 8" id="KW-0472">Membrane</keyword>
<name>A0A9D8PNW8_9DELT</name>
<dbReference type="EMBL" id="JAFGIX010000031">
    <property type="protein sequence ID" value="MBN1572853.1"/>
    <property type="molecule type" value="Genomic_DNA"/>
</dbReference>
<keyword evidence="4" id="KW-1003">Cell membrane</keyword>
<accession>A0A9D8PNW8</accession>
<evidence type="ECO:0000256" key="6">
    <source>
        <dbReference type="ARBA" id="ARBA00022989"/>
    </source>
</evidence>
<dbReference type="AlphaFoldDB" id="A0A9D8PNW8"/>
<evidence type="ECO:0000256" key="7">
    <source>
        <dbReference type="ARBA" id="ARBA00023136"/>
    </source>
</evidence>
<feature type="transmembrane region" description="Helical" evidence="8">
    <location>
        <begin position="340"/>
        <end position="357"/>
    </location>
</feature>
<dbReference type="InterPro" id="IPR036259">
    <property type="entry name" value="MFS_trans_sf"/>
</dbReference>
<dbReference type="InterPro" id="IPR011701">
    <property type="entry name" value="MFS"/>
</dbReference>
<dbReference type="Gene3D" id="1.20.1720.10">
    <property type="entry name" value="Multidrug resistance protein D"/>
    <property type="match status" value="1"/>
</dbReference>
<dbReference type="PRINTS" id="PR01036">
    <property type="entry name" value="TCRTETB"/>
</dbReference>
<comment type="caution">
    <text evidence="10">The sequence shown here is derived from an EMBL/GenBank/DDBJ whole genome shotgun (WGS) entry which is preliminary data.</text>
</comment>
<dbReference type="SUPFAM" id="SSF103473">
    <property type="entry name" value="MFS general substrate transporter"/>
    <property type="match status" value="2"/>
</dbReference>
<dbReference type="Gene3D" id="1.20.1250.20">
    <property type="entry name" value="MFS general substrate transporter like domains"/>
    <property type="match status" value="1"/>
</dbReference>
<feature type="transmembrane region" description="Helical" evidence="8">
    <location>
        <begin position="175"/>
        <end position="195"/>
    </location>
</feature>
<feature type="transmembrane region" description="Helical" evidence="8">
    <location>
        <begin position="306"/>
        <end position="328"/>
    </location>
</feature>
<keyword evidence="3" id="KW-0813">Transport</keyword>
<feature type="transmembrane region" description="Helical" evidence="8">
    <location>
        <begin position="87"/>
        <end position="106"/>
    </location>
</feature>
<feature type="transmembrane region" description="Helical" evidence="8">
    <location>
        <begin position="207"/>
        <end position="226"/>
    </location>
</feature>
<feature type="transmembrane region" description="Helical" evidence="8">
    <location>
        <begin position="20"/>
        <end position="39"/>
    </location>
</feature>
<evidence type="ECO:0000259" key="9">
    <source>
        <dbReference type="PROSITE" id="PS50850"/>
    </source>
</evidence>
<evidence type="ECO:0000256" key="2">
    <source>
        <dbReference type="ARBA" id="ARBA00008537"/>
    </source>
</evidence>
<evidence type="ECO:0000256" key="1">
    <source>
        <dbReference type="ARBA" id="ARBA00004651"/>
    </source>
</evidence>
<proteinExistence type="inferred from homology"/>
<dbReference type="NCBIfam" id="TIGR00711">
    <property type="entry name" value="efflux_EmrB"/>
    <property type="match status" value="1"/>
</dbReference>
<feature type="transmembrane region" description="Helical" evidence="8">
    <location>
        <begin position="59"/>
        <end position="78"/>
    </location>
</feature>
<feature type="transmembrane region" description="Helical" evidence="8">
    <location>
        <begin position="277"/>
        <end position="300"/>
    </location>
</feature>
<keyword evidence="5 8" id="KW-0812">Transmembrane</keyword>
<dbReference type="Pfam" id="PF07690">
    <property type="entry name" value="MFS_1"/>
    <property type="match status" value="1"/>
</dbReference>
<gene>
    <name evidence="10" type="ORF">JW984_06605</name>
</gene>
<feature type="transmembrane region" description="Helical" evidence="8">
    <location>
        <begin position="369"/>
        <end position="393"/>
    </location>
</feature>
<dbReference type="GO" id="GO:0005886">
    <property type="term" value="C:plasma membrane"/>
    <property type="evidence" value="ECO:0007669"/>
    <property type="project" value="UniProtKB-SubCell"/>
</dbReference>
<protein>
    <submittedName>
        <fullName evidence="10">DHA2 family efflux MFS transporter permease subunit</fullName>
    </submittedName>
</protein>
<sequence length="537" mass="59016">MAQKSQKETPQEPNDRYKWLVLLIVIMGSFMAILDNSIVNVALPHLMVAFSSNLEEIEWVVTGYMLAFAILMPLTVWLRDALGLKNAFILALLFFIMGSALCGISWNRESLIFFRIIQAIGGGALMPTGLTMTTEVFPPEERGMALGIWGAGATIAPAVGPTLGGYLVDYVNWRYIFYINIPIGIVVIATALIILRKDRGHGGSVRFDLPGFFFLSMALAGLLLGFTQGEREGWHSPYILAMFGTAYFSFLIFLITERLVKNPIVELSIFNNRNFSLGCIMGVIRSIGLFSSVFLMPLFLQNLMGYTAFDTGLLMMPSALAVSVSMPLAGNITDRIGPKVPAVFGGILTAYSLYLYSRLSLNSSYEFLLYGFIIRGVGLGFLMAPLTVATINAAPKRMMSLASGLLNVIMQVSGAFGVAIFSSMLSRREAFHSAEYYVHLTPDNVPLSILLSKISQNLNGFKSSIAGTSEIAQALLFRYLKSWAAVNSFDDVFLVSAFVVGIGSMLVLFLKDIYPQKGIFGHFKSDGKLGREHYHHD</sequence>
<evidence type="ECO:0000256" key="5">
    <source>
        <dbReference type="ARBA" id="ARBA00022692"/>
    </source>
</evidence>
<evidence type="ECO:0000256" key="4">
    <source>
        <dbReference type="ARBA" id="ARBA00022475"/>
    </source>
</evidence>
<dbReference type="InterPro" id="IPR020846">
    <property type="entry name" value="MFS_dom"/>
</dbReference>